<protein>
    <recommendedName>
        <fullName evidence="3">Nucleic-acid-binding protein from transposon X-element</fullName>
    </recommendedName>
</protein>
<name>A0A4C1T7C8_EUMVA</name>
<evidence type="ECO:0000313" key="1">
    <source>
        <dbReference type="EMBL" id="GBP09378.1"/>
    </source>
</evidence>
<accession>A0A4C1T7C8</accession>
<gene>
    <name evidence="1" type="ORF">EVAR_5803_1</name>
</gene>
<organism evidence="1 2">
    <name type="scientific">Eumeta variegata</name>
    <name type="common">Bagworm moth</name>
    <name type="synonym">Eumeta japonica</name>
    <dbReference type="NCBI Taxonomy" id="151549"/>
    <lineage>
        <taxon>Eukaryota</taxon>
        <taxon>Metazoa</taxon>
        <taxon>Ecdysozoa</taxon>
        <taxon>Arthropoda</taxon>
        <taxon>Hexapoda</taxon>
        <taxon>Insecta</taxon>
        <taxon>Pterygota</taxon>
        <taxon>Neoptera</taxon>
        <taxon>Endopterygota</taxon>
        <taxon>Lepidoptera</taxon>
        <taxon>Glossata</taxon>
        <taxon>Ditrysia</taxon>
        <taxon>Tineoidea</taxon>
        <taxon>Psychidae</taxon>
        <taxon>Oiketicinae</taxon>
        <taxon>Eumeta</taxon>
    </lineage>
</organism>
<comment type="caution">
    <text evidence="1">The sequence shown here is derived from an EMBL/GenBank/DDBJ whole genome shotgun (WGS) entry which is preliminary data.</text>
</comment>
<dbReference type="EMBL" id="BGZK01000035">
    <property type="protein sequence ID" value="GBP09378.1"/>
    <property type="molecule type" value="Genomic_DNA"/>
</dbReference>
<keyword evidence="2" id="KW-1185">Reference proteome</keyword>
<evidence type="ECO:0008006" key="3">
    <source>
        <dbReference type="Google" id="ProtNLM"/>
    </source>
</evidence>
<sequence length="140" mass="15985">MKMVMDPVRIAKNHMVVLSFSSAEDFKKIEERLRVLGTDLRFSTKARQKTIYCLLSLFGTHSKCHPMFEVSALSLLHRIRLCICEAPMAPYRDQSFLVHCSRCLDFEHGKRPCKDCPKNASVVAKAILARDVSFGVQERP</sequence>
<dbReference type="Proteomes" id="UP000299102">
    <property type="component" value="Unassembled WGS sequence"/>
</dbReference>
<proteinExistence type="predicted"/>
<evidence type="ECO:0000313" key="2">
    <source>
        <dbReference type="Proteomes" id="UP000299102"/>
    </source>
</evidence>
<reference evidence="1 2" key="1">
    <citation type="journal article" date="2019" name="Commun. Biol.">
        <title>The bagworm genome reveals a unique fibroin gene that provides high tensile strength.</title>
        <authorList>
            <person name="Kono N."/>
            <person name="Nakamura H."/>
            <person name="Ohtoshi R."/>
            <person name="Tomita M."/>
            <person name="Numata K."/>
            <person name="Arakawa K."/>
        </authorList>
    </citation>
    <scope>NUCLEOTIDE SEQUENCE [LARGE SCALE GENOMIC DNA]</scope>
</reference>
<dbReference type="AlphaFoldDB" id="A0A4C1T7C8"/>